<dbReference type="GO" id="GO:0005886">
    <property type="term" value="C:plasma membrane"/>
    <property type="evidence" value="ECO:0007669"/>
    <property type="project" value="TreeGrafter"/>
</dbReference>
<dbReference type="InterPro" id="IPR041282">
    <property type="entry name" value="FYVE_2"/>
</dbReference>
<dbReference type="SMART" id="SM00239">
    <property type="entry name" value="C2"/>
    <property type="match status" value="1"/>
</dbReference>
<dbReference type="InterPro" id="IPR013083">
    <property type="entry name" value="Znf_RING/FYVE/PHD"/>
</dbReference>
<dbReference type="Pfam" id="PF00168">
    <property type="entry name" value="C2"/>
    <property type="match status" value="1"/>
</dbReference>
<dbReference type="PANTHER" id="PTHR45716:SF2">
    <property type="entry name" value="BITESIZE, ISOFORM I"/>
    <property type="match status" value="1"/>
</dbReference>
<dbReference type="SUPFAM" id="SSF49562">
    <property type="entry name" value="C2 domain (Calcium/lipid-binding domain, CaLB)"/>
    <property type="match status" value="1"/>
</dbReference>
<keyword evidence="4" id="KW-1185">Reference proteome</keyword>
<dbReference type="SUPFAM" id="SSF57903">
    <property type="entry name" value="FYVE/PHD zinc finger"/>
    <property type="match status" value="1"/>
</dbReference>
<feature type="domain" description="C2" evidence="1">
    <location>
        <begin position="373"/>
        <end position="503"/>
    </location>
</feature>
<dbReference type="InterPro" id="IPR010911">
    <property type="entry name" value="Rab_BD"/>
</dbReference>
<dbReference type="GO" id="GO:0006886">
    <property type="term" value="P:intracellular protein transport"/>
    <property type="evidence" value="ECO:0007669"/>
    <property type="project" value="InterPro"/>
</dbReference>
<feature type="domain" description="RabBD" evidence="2">
    <location>
        <begin position="14"/>
        <end position="135"/>
    </location>
</feature>
<dbReference type="InterPro" id="IPR011011">
    <property type="entry name" value="Znf_FYVE_PHD"/>
</dbReference>
<protein>
    <recommendedName>
        <fullName evidence="5">C2 domain-containing protein</fullName>
    </recommendedName>
</protein>
<dbReference type="GO" id="GO:0042043">
    <property type="term" value="F:neurexin family protein binding"/>
    <property type="evidence" value="ECO:0007669"/>
    <property type="project" value="TreeGrafter"/>
</dbReference>
<dbReference type="Gene3D" id="3.30.40.10">
    <property type="entry name" value="Zinc/RING finger domain, C3HC4 (zinc finger)"/>
    <property type="match status" value="1"/>
</dbReference>
<dbReference type="GO" id="GO:0006887">
    <property type="term" value="P:exocytosis"/>
    <property type="evidence" value="ECO:0007669"/>
    <property type="project" value="TreeGrafter"/>
</dbReference>
<dbReference type="STRING" id="947166.A0A1D1V521"/>
<dbReference type="GO" id="GO:0031267">
    <property type="term" value="F:small GTPase binding"/>
    <property type="evidence" value="ECO:0007669"/>
    <property type="project" value="InterPro"/>
</dbReference>
<evidence type="ECO:0008006" key="5">
    <source>
        <dbReference type="Google" id="ProtNLM"/>
    </source>
</evidence>
<dbReference type="InterPro" id="IPR035892">
    <property type="entry name" value="C2_domain_sf"/>
</dbReference>
<dbReference type="OrthoDB" id="195679at2759"/>
<evidence type="ECO:0000259" key="1">
    <source>
        <dbReference type="PROSITE" id="PS50004"/>
    </source>
</evidence>
<organism evidence="3 4">
    <name type="scientific">Ramazzottius varieornatus</name>
    <name type="common">Water bear</name>
    <name type="synonym">Tardigrade</name>
    <dbReference type="NCBI Taxonomy" id="947166"/>
    <lineage>
        <taxon>Eukaryota</taxon>
        <taxon>Metazoa</taxon>
        <taxon>Ecdysozoa</taxon>
        <taxon>Tardigrada</taxon>
        <taxon>Eutardigrada</taxon>
        <taxon>Parachela</taxon>
        <taxon>Hypsibioidea</taxon>
        <taxon>Ramazzottiidae</taxon>
        <taxon>Ramazzottius</taxon>
    </lineage>
</organism>
<dbReference type="GO" id="GO:0070382">
    <property type="term" value="C:exocytic vesicle"/>
    <property type="evidence" value="ECO:0007669"/>
    <property type="project" value="TreeGrafter"/>
</dbReference>
<dbReference type="PROSITE" id="PS50004">
    <property type="entry name" value="C2"/>
    <property type="match status" value="1"/>
</dbReference>
<dbReference type="PANTHER" id="PTHR45716">
    <property type="entry name" value="BITESIZE, ISOFORM I"/>
    <property type="match status" value="1"/>
</dbReference>
<accession>A0A1D1V521</accession>
<sequence length="508" mass="56832">MAATQDSDNAVELVHHLEKLTRVEREQIRKVLERDGSVRKQQDDEFRTLKAEIEELQRARDAEIDFGLERNACSLCMMEFGHFFDRGAACPWCRRKVCKACRLCAYVQKKRRWMCTLCTKEWQLRKLSGDWLQVGKKTRMSNTSAAVVVLKSIVSMQFKQSASKDKKAVFLQESSSEANTSHKIPKFGLGKEGKIGTDGHKQPQSDGLVVENLVKGSTASLMDKVRDCIHHAKGGILHVQSEAMVYLKTHTVNRTAVNGITPRPLTLSQESSVGQPDFSAGLATSRDEFFTAHSTENLHKKGHSFSGTFSYTSSHFLAHTEKGNMVTSTPRKDSPHVNGTYLIPNVVHHDLSFSSLTSELECQAVGSTAHTGGDVELRVELDYEMGTLNVTIFRCRNLPSAAKSSSKMPDAYVKVFLCGSKGGRLKQKTKVAQKGFNPVYDEVLCFSVTKEEVADWSLYIKVCYKDRRFSHAFKGGSFRTAVLGETTVMITNSLLDAKHPTWLKLHRK</sequence>
<dbReference type="EMBL" id="BDGG01000002">
    <property type="protein sequence ID" value="GAU93863.1"/>
    <property type="molecule type" value="Genomic_DNA"/>
</dbReference>
<dbReference type="Pfam" id="PF02318">
    <property type="entry name" value="FYVE_2"/>
    <property type="match status" value="1"/>
</dbReference>
<dbReference type="CDD" id="cd15747">
    <property type="entry name" value="FYVE_Slp3_4_5"/>
    <property type="match status" value="1"/>
</dbReference>
<evidence type="ECO:0000313" key="3">
    <source>
        <dbReference type="EMBL" id="GAU93863.1"/>
    </source>
</evidence>
<dbReference type="AlphaFoldDB" id="A0A1D1V521"/>
<dbReference type="Proteomes" id="UP000186922">
    <property type="component" value="Unassembled WGS sequence"/>
</dbReference>
<evidence type="ECO:0000313" key="4">
    <source>
        <dbReference type="Proteomes" id="UP000186922"/>
    </source>
</evidence>
<dbReference type="InterPro" id="IPR000008">
    <property type="entry name" value="C2_dom"/>
</dbReference>
<dbReference type="Gene3D" id="2.60.40.150">
    <property type="entry name" value="C2 domain"/>
    <property type="match status" value="1"/>
</dbReference>
<proteinExistence type="predicted"/>
<evidence type="ECO:0000259" key="2">
    <source>
        <dbReference type="PROSITE" id="PS50916"/>
    </source>
</evidence>
<reference evidence="3 4" key="1">
    <citation type="journal article" date="2016" name="Nat. Commun.">
        <title>Extremotolerant tardigrade genome and improved radiotolerance of human cultured cells by tardigrade-unique protein.</title>
        <authorList>
            <person name="Hashimoto T."/>
            <person name="Horikawa D.D."/>
            <person name="Saito Y."/>
            <person name="Kuwahara H."/>
            <person name="Kozuka-Hata H."/>
            <person name="Shin-I T."/>
            <person name="Minakuchi Y."/>
            <person name="Ohishi K."/>
            <person name="Motoyama A."/>
            <person name="Aizu T."/>
            <person name="Enomoto A."/>
            <person name="Kondo K."/>
            <person name="Tanaka S."/>
            <person name="Hara Y."/>
            <person name="Koshikawa S."/>
            <person name="Sagara H."/>
            <person name="Miura T."/>
            <person name="Yokobori S."/>
            <person name="Miyagawa K."/>
            <person name="Suzuki Y."/>
            <person name="Kubo T."/>
            <person name="Oyama M."/>
            <person name="Kohara Y."/>
            <person name="Fujiyama A."/>
            <person name="Arakawa K."/>
            <person name="Katayama T."/>
            <person name="Toyoda A."/>
            <person name="Kunieda T."/>
        </authorList>
    </citation>
    <scope>NUCLEOTIDE SEQUENCE [LARGE SCALE GENOMIC DNA]</scope>
    <source>
        <strain evidence="3 4">YOKOZUNA-1</strain>
    </source>
</reference>
<comment type="caution">
    <text evidence="3">The sequence shown here is derived from an EMBL/GenBank/DDBJ whole genome shotgun (WGS) entry which is preliminary data.</text>
</comment>
<dbReference type="PROSITE" id="PS50916">
    <property type="entry name" value="RABBD"/>
    <property type="match status" value="1"/>
</dbReference>
<name>A0A1D1V521_RAMVA</name>
<gene>
    <name evidence="3" type="primary">RvY_05731-1</name>
    <name evidence="3" type="synonym">RvY_05731.1</name>
    <name evidence="3" type="ORF">RvY_05731</name>
</gene>